<dbReference type="Proteomes" id="UP001054945">
    <property type="component" value="Unassembled WGS sequence"/>
</dbReference>
<organism evidence="2 3">
    <name type="scientific">Caerostris extrusa</name>
    <name type="common">Bark spider</name>
    <name type="synonym">Caerostris bankana</name>
    <dbReference type="NCBI Taxonomy" id="172846"/>
    <lineage>
        <taxon>Eukaryota</taxon>
        <taxon>Metazoa</taxon>
        <taxon>Ecdysozoa</taxon>
        <taxon>Arthropoda</taxon>
        <taxon>Chelicerata</taxon>
        <taxon>Arachnida</taxon>
        <taxon>Araneae</taxon>
        <taxon>Araneomorphae</taxon>
        <taxon>Entelegynae</taxon>
        <taxon>Araneoidea</taxon>
        <taxon>Araneidae</taxon>
        <taxon>Caerostris</taxon>
    </lineage>
</organism>
<keyword evidence="2" id="KW-0378">Hydrolase</keyword>
<feature type="region of interest" description="Disordered" evidence="1">
    <location>
        <begin position="1"/>
        <end position="31"/>
    </location>
</feature>
<accession>A0AAV4XPY5</accession>
<dbReference type="AlphaFoldDB" id="A0AAV4XPY5"/>
<name>A0AAV4XPY5_CAEEX</name>
<proteinExistence type="predicted"/>
<evidence type="ECO:0000313" key="3">
    <source>
        <dbReference type="Proteomes" id="UP001054945"/>
    </source>
</evidence>
<dbReference type="SUPFAM" id="SSF54768">
    <property type="entry name" value="dsRNA-binding domain-like"/>
    <property type="match status" value="1"/>
</dbReference>
<keyword evidence="2" id="KW-0547">Nucleotide-binding</keyword>
<evidence type="ECO:0000313" key="2">
    <source>
        <dbReference type="EMBL" id="GIY95970.1"/>
    </source>
</evidence>
<dbReference type="FunFam" id="3.30.160.20:FF:000028">
    <property type="entry name" value="ATP-dependent RNA helicase A"/>
    <property type="match status" value="1"/>
</dbReference>
<comment type="caution">
    <text evidence="2">The sequence shown here is derived from an EMBL/GenBank/DDBJ whole genome shotgun (WGS) entry which is preliminary data.</text>
</comment>
<sequence>MLLSPEVPIELPAGFQTEKQEPADLPEGGPLAPHIHGLRIRKKMEEAEDLDVNSAIHGNWTLDNAKSRLHQFLQASKLNQDYKYSVVGPDHNRSYLCEMNVYVRQLGRSM</sequence>
<keyword evidence="3" id="KW-1185">Reference proteome</keyword>
<evidence type="ECO:0000256" key="1">
    <source>
        <dbReference type="SAM" id="MobiDB-lite"/>
    </source>
</evidence>
<gene>
    <name evidence="2" type="primary">dhx9</name>
    <name evidence="2" type="ORF">CEXT_227661</name>
</gene>
<protein>
    <submittedName>
        <fullName evidence="2">ATP-dependent RNA helicase A protein</fullName>
    </submittedName>
</protein>
<keyword evidence="2" id="KW-0347">Helicase</keyword>
<keyword evidence="2" id="KW-0067">ATP-binding</keyword>
<dbReference type="EMBL" id="BPLR01000604">
    <property type="protein sequence ID" value="GIY95970.1"/>
    <property type="molecule type" value="Genomic_DNA"/>
</dbReference>
<dbReference type="GO" id="GO:0004386">
    <property type="term" value="F:helicase activity"/>
    <property type="evidence" value="ECO:0007669"/>
    <property type="project" value="UniProtKB-KW"/>
</dbReference>
<reference evidence="2 3" key="1">
    <citation type="submission" date="2021-06" db="EMBL/GenBank/DDBJ databases">
        <title>Caerostris extrusa draft genome.</title>
        <authorList>
            <person name="Kono N."/>
            <person name="Arakawa K."/>
        </authorList>
    </citation>
    <scope>NUCLEOTIDE SEQUENCE [LARGE SCALE GENOMIC DNA]</scope>
</reference>
<dbReference type="Gene3D" id="3.30.160.20">
    <property type="match status" value="1"/>
</dbReference>